<dbReference type="SUPFAM" id="SSF51445">
    <property type="entry name" value="(Trans)glycosidases"/>
    <property type="match status" value="1"/>
</dbReference>
<keyword evidence="2" id="KW-0326">Glycosidase</keyword>
<reference evidence="4 5" key="1">
    <citation type="submission" date="2018-07" db="EMBL/GenBank/DDBJ databases">
        <title>Genomic Encyclopedia of Type Strains, Phase III (KMG-III): the genomes of soil and plant-associated and newly described type strains.</title>
        <authorList>
            <person name="Whitman W."/>
        </authorList>
    </citation>
    <scope>NUCLEOTIDE SEQUENCE [LARGE SCALE GENOMIC DNA]</scope>
    <source>
        <strain evidence="4 5">CECT 7287</strain>
    </source>
</reference>
<evidence type="ECO:0000256" key="1">
    <source>
        <dbReference type="ARBA" id="ARBA00022801"/>
    </source>
</evidence>
<protein>
    <submittedName>
        <fullName evidence="4">Beta-galactosidase-like protein</fullName>
    </submittedName>
</protein>
<dbReference type="GO" id="GO:0009341">
    <property type="term" value="C:beta-galactosidase complex"/>
    <property type="evidence" value="ECO:0007669"/>
    <property type="project" value="InterPro"/>
</dbReference>
<dbReference type="InterPro" id="IPR029062">
    <property type="entry name" value="Class_I_gatase-like"/>
</dbReference>
<name>A0A3D9IRK6_9BACL</name>
<evidence type="ECO:0000313" key="4">
    <source>
        <dbReference type="EMBL" id="RED64403.1"/>
    </source>
</evidence>
<dbReference type="InterPro" id="IPR017853">
    <property type="entry name" value="GH"/>
</dbReference>
<evidence type="ECO:0000259" key="3">
    <source>
        <dbReference type="PROSITE" id="PS50022"/>
    </source>
</evidence>
<dbReference type="InterPro" id="IPR000421">
    <property type="entry name" value="FA58C"/>
</dbReference>
<dbReference type="InterPro" id="IPR013529">
    <property type="entry name" value="Glyco_hydro_42_N"/>
</dbReference>
<dbReference type="Proteomes" id="UP000256977">
    <property type="component" value="Unassembled WGS sequence"/>
</dbReference>
<dbReference type="Gene3D" id="2.60.120.260">
    <property type="entry name" value="Galactose-binding domain-like"/>
    <property type="match status" value="3"/>
</dbReference>
<dbReference type="RefSeq" id="WP_116063388.1">
    <property type="nucleotide sequence ID" value="NZ_QRDZ01000023.1"/>
</dbReference>
<evidence type="ECO:0000256" key="2">
    <source>
        <dbReference type="ARBA" id="ARBA00023295"/>
    </source>
</evidence>
<proteinExistence type="predicted"/>
<dbReference type="GO" id="GO:0004565">
    <property type="term" value="F:beta-galactosidase activity"/>
    <property type="evidence" value="ECO:0007669"/>
    <property type="project" value="InterPro"/>
</dbReference>
<dbReference type="GO" id="GO:0005975">
    <property type="term" value="P:carbohydrate metabolic process"/>
    <property type="evidence" value="ECO:0007669"/>
    <property type="project" value="InterPro"/>
</dbReference>
<evidence type="ECO:0000313" key="5">
    <source>
        <dbReference type="Proteomes" id="UP000256977"/>
    </source>
</evidence>
<dbReference type="SUPFAM" id="SSF49785">
    <property type="entry name" value="Galactose-binding domain-like"/>
    <property type="match status" value="3"/>
</dbReference>
<feature type="domain" description="F5/8 type C" evidence="3">
    <location>
        <begin position="1379"/>
        <end position="1523"/>
    </location>
</feature>
<dbReference type="PANTHER" id="PTHR36447">
    <property type="entry name" value="BETA-GALACTOSIDASE GANA"/>
    <property type="match status" value="1"/>
</dbReference>
<sequence>MDEVKANPFVSDTLSLYSAFNRKVAGHFSANPFVRLQAITGPGYFGGIEIFGGDIVNPTLWVYDEHAKQRFREWLQTKYATIAEANSAWGTSYSGWNEVQPPKPLRTNMPGAFDNRQSWSDLMFWLRDHLANYTRQTIEAVRSATDKPLYIETDGGYLFSPMESQASLGLSARIASDYKPFVFASSGGDESFGAAGIAAAARLHGFDTAIDNANYETRKLSDDTMFFIAAKGIGTFNNSNMAEDFAGDGWTGAPHTNGWDPAATYAGTEEFRQYAERSGRLLAVDPLPEGSQTAIYHSFYSSNYRKGYRYDDYMRIYDRDHGLGFNVRPFASWSHYLDTPDAIDDFLIEDGALKNYKLLVSANSSLTLTSDVAQEKLLDWVENGHSIVGFGKDSFNYKLNLASRSISGDENVSSWMMGVSGGSAAAPTAGRTASVAANKPAWLTSLKAGETAGFTVSDSSQAQAFTALLPGATPVLTDEHGNALMVEYRYGSGRVLFSTIPVSDSEMFYDGFMGKILSDFADASGVERKVKFDGDRYHVAYMGVNKQNDKGVAVVADPPYMANGQFSPEQFSADPQYYANGQTLRIETDASLNGLPMEVELTAPWTHATGGTIHEQSGALPQKRILHTASATEPLLIQSLRYGSLPVVGVQADMHEKPYSPDNVADGLKEDSGAWKSGSASPDRPLTLTVDLGAVYPVSGMELYPWTDDDGNELFSFESGSYQGWTVSGTAFGTAPTTGTHFGAVSGMKGAYWADSQWGGETAVGTIRSPGFMIDKDILSVRIVGYDGPAGTDNRNRIYVRRAADDAILYAIKPPQSDTFVTQRLEVKRDIGTKVYLEVVDDNSSPLYGWLGVDALALSSYKENKEISDYSFEQGSFDGWTVTGTAFGAAPTSSDHGGLVKGWRGRYWADSQSGGDPATGTLTSGDFLPEKELLTFRIAGYDGGLGDSDLNFVYLRKASDDSILFAAKPPQSDAFETVTWDVTPYMGTRVYLEVVDGNFGGLYGWLGVDDFTFSGNYGFERGTYSGWTTTGTGFGTAPTYQKSDPNLPWSKKILKVPGYDGKYYAATHAEGNGATGTLTSKSFVVQKPVLSYRAAGYDGRNGTNDQNYYWLIRASDGVPLYVAKPPQAGHFVQQYWDVSDYIGTEVYIKVEDNVGYEVVDNADYGWIAIDDIVQLENFDFEIGSWAGWTATGTAFGDSPQAYSPLGSVDGVRGTYYAASYPGGEAATGTLKSRNFRLENGTFSFRKAGYDGPSGTSGLNYFYLRRASDGAVLFSAKPPQSDAFAIETWDVSAYVGTEVYFEAVDGHSAGANAWLAVDDLQWRGAGPKSFTVQTSLDGASWGTPVLAVTDQGNKVDSYSWSPSSARYLRLNVTEGYADQVAIKELTFRKELAPWTIASVTASSEAAGYEAVKAIDGIAESDSNMWAPIGAPPAWIQFDLGGLRSIRAVEVFARNNALAQRLGPNEYTIRVSADGLVWTDVYTAVNNGENDAIYAFPEIEARYVKLDVSKGWNDTAQIREVKIYP</sequence>
<comment type="caution">
    <text evidence="4">The sequence shown here is derived from an EMBL/GenBank/DDBJ whole genome shotgun (WGS) entry which is preliminary data.</text>
</comment>
<dbReference type="OrthoDB" id="9805159at2"/>
<keyword evidence="1" id="KW-0378">Hydrolase</keyword>
<gene>
    <name evidence="4" type="ORF">DFP98_12375</name>
</gene>
<dbReference type="InterPro" id="IPR008979">
    <property type="entry name" value="Galactose-bd-like_sf"/>
</dbReference>
<dbReference type="EMBL" id="QRDZ01000023">
    <property type="protein sequence ID" value="RED64403.1"/>
    <property type="molecule type" value="Genomic_DNA"/>
</dbReference>
<dbReference type="CDD" id="cd03143">
    <property type="entry name" value="A4_beta-galactosidase_middle_domain"/>
    <property type="match status" value="1"/>
</dbReference>
<organism evidence="4 5">
    <name type="scientific">Cohnella phaseoli</name>
    <dbReference type="NCBI Taxonomy" id="456490"/>
    <lineage>
        <taxon>Bacteria</taxon>
        <taxon>Bacillati</taxon>
        <taxon>Bacillota</taxon>
        <taxon>Bacilli</taxon>
        <taxon>Bacillales</taxon>
        <taxon>Paenibacillaceae</taxon>
        <taxon>Cohnella</taxon>
    </lineage>
</organism>
<accession>A0A3D9IRK6</accession>
<dbReference type="Pfam" id="PF02449">
    <property type="entry name" value="Glyco_hydro_42"/>
    <property type="match status" value="1"/>
</dbReference>
<dbReference type="Pfam" id="PF00754">
    <property type="entry name" value="F5_F8_type_C"/>
    <property type="match status" value="1"/>
</dbReference>
<dbReference type="Gene3D" id="3.20.20.80">
    <property type="entry name" value="Glycosidases"/>
    <property type="match status" value="1"/>
</dbReference>
<dbReference type="PROSITE" id="PS50022">
    <property type="entry name" value="FA58C_3"/>
    <property type="match status" value="1"/>
</dbReference>
<keyword evidence="5" id="KW-1185">Reference proteome</keyword>
<dbReference type="SUPFAM" id="SSF52317">
    <property type="entry name" value="Class I glutamine amidotransferase-like"/>
    <property type="match status" value="1"/>
</dbReference>
<dbReference type="InterPro" id="IPR003476">
    <property type="entry name" value="Glyco_hydro_42"/>
</dbReference>
<dbReference type="PANTHER" id="PTHR36447:SF1">
    <property type="entry name" value="BETA-GALACTOSIDASE GANA"/>
    <property type="match status" value="1"/>
</dbReference>